<reference evidence="4 5" key="1">
    <citation type="submission" date="2018-03" db="EMBL/GenBank/DDBJ databases">
        <title>Genomic Encyclopedia of Type Strains, Phase III (KMG-III): the genomes of soil and plant-associated and newly described type strains.</title>
        <authorList>
            <person name="Whitman W."/>
        </authorList>
    </citation>
    <scope>NUCLEOTIDE SEQUENCE [LARGE SCALE GENOMIC DNA]</scope>
    <source>
        <strain evidence="4 5">CGMCC 4.7097</strain>
    </source>
</reference>
<dbReference type="PRINTS" id="PR00080">
    <property type="entry name" value="SDRFAMILY"/>
</dbReference>
<dbReference type="PRINTS" id="PR00081">
    <property type="entry name" value="GDHRDH"/>
</dbReference>
<dbReference type="PROSITE" id="PS00061">
    <property type="entry name" value="ADH_SHORT"/>
    <property type="match status" value="1"/>
</dbReference>
<dbReference type="SUPFAM" id="SSF51735">
    <property type="entry name" value="NAD(P)-binding Rossmann-fold domains"/>
    <property type="match status" value="1"/>
</dbReference>
<sequence length="295" mass="31569">MGILDGKAVVITGAGRGLGEAYAMHAAQAGAAVVVNDIDAEQAEQVAEHIRAYGGRAVASTATVADPSEAEKIVGMCLAEFGRVDGLVNNAGLNYEALPWEDEPESIRRIIEVNLLGVIYTGMAAMRVMREQGHGSIVNISSGAFLGQRKLATYSATKGAVASLSSSWALDLEGDNIRVNAVCPVAHTRMVWKSERSLRAIPADRTPGKVAPLVLFLLSDAAHGITGQIVRCNGRQLHLVGHPYFKQPILESDTWDTASVKRAFDGVLQAHLEPFGLEKRMPPRLRELVEPGRTA</sequence>
<dbReference type="Gene3D" id="3.40.50.720">
    <property type="entry name" value="NAD(P)-binding Rossmann-like Domain"/>
    <property type="match status" value="1"/>
</dbReference>
<dbReference type="AlphaFoldDB" id="A0A2P8I7D4"/>
<evidence type="ECO:0000313" key="4">
    <source>
        <dbReference type="EMBL" id="PSL54384.1"/>
    </source>
</evidence>
<dbReference type="InterPro" id="IPR002347">
    <property type="entry name" value="SDR_fam"/>
</dbReference>
<evidence type="ECO:0000256" key="2">
    <source>
        <dbReference type="ARBA" id="ARBA00023002"/>
    </source>
</evidence>
<dbReference type="PANTHER" id="PTHR45024">
    <property type="entry name" value="DEHYDROGENASES, SHORT CHAIN"/>
    <property type="match status" value="1"/>
</dbReference>
<protein>
    <submittedName>
        <fullName evidence="4">NAD(P)-dependent dehydrogenase (Short-subunit alcohol dehydrogenase family)</fullName>
    </submittedName>
</protein>
<gene>
    <name evidence="4" type="ORF">B0I31_107443</name>
</gene>
<dbReference type="InterPro" id="IPR036291">
    <property type="entry name" value="NAD(P)-bd_dom_sf"/>
</dbReference>
<dbReference type="RefSeq" id="WP_106617433.1">
    <property type="nucleotide sequence ID" value="NZ_PYAX01000007.1"/>
</dbReference>
<keyword evidence="5" id="KW-1185">Reference proteome</keyword>
<dbReference type="Proteomes" id="UP000241118">
    <property type="component" value="Unassembled WGS sequence"/>
</dbReference>
<comment type="similarity">
    <text evidence="1 3">Belongs to the short-chain dehydrogenases/reductases (SDR) family.</text>
</comment>
<dbReference type="PANTHER" id="PTHR45024:SF2">
    <property type="entry name" value="SCP2 DOMAIN-CONTAINING PROTEIN"/>
    <property type="match status" value="1"/>
</dbReference>
<organism evidence="4 5">
    <name type="scientific">Saccharothrix carnea</name>
    <dbReference type="NCBI Taxonomy" id="1280637"/>
    <lineage>
        <taxon>Bacteria</taxon>
        <taxon>Bacillati</taxon>
        <taxon>Actinomycetota</taxon>
        <taxon>Actinomycetes</taxon>
        <taxon>Pseudonocardiales</taxon>
        <taxon>Pseudonocardiaceae</taxon>
        <taxon>Saccharothrix</taxon>
    </lineage>
</organism>
<evidence type="ECO:0000256" key="3">
    <source>
        <dbReference type="RuleBase" id="RU000363"/>
    </source>
</evidence>
<dbReference type="CDD" id="cd05233">
    <property type="entry name" value="SDR_c"/>
    <property type="match status" value="1"/>
</dbReference>
<accession>A0A2P8I7D4</accession>
<keyword evidence="2" id="KW-0560">Oxidoreductase</keyword>
<dbReference type="Pfam" id="PF00106">
    <property type="entry name" value="adh_short"/>
    <property type="match status" value="1"/>
</dbReference>
<comment type="caution">
    <text evidence="4">The sequence shown here is derived from an EMBL/GenBank/DDBJ whole genome shotgun (WGS) entry which is preliminary data.</text>
</comment>
<dbReference type="FunFam" id="3.40.50.720:FF:000084">
    <property type="entry name" value="Short-chain dehydrogenase reductase"/>
    <property type="match status" value="1"/>
</dbReference>
<dbReference type="InterPro" id="IPR020904">
    <property type="entry name" value="Sc_DH/Rdtase_CS"/>
</dbReference>
<dbReference type="EMBL" id="PYAX01000007">
    <property type="protein sequence ID" value="PSL54384.1"/>
    <property type="molecule type" value="Genomic_DNA"/>
</dbReference>
<dbReference type="InterPro" id="IPR051687">
    <property type="entry name" value="Peroxisomal_Beta-Oxidation"/>
</dbReference>
<name>A0A2P8I7D4_SACCR</name>
<dbReference type="OrthoDB" id="3403528at2"/>
<dbReference type="GO" id="GO:0016491">
    <property type="term" value="F:oxidoreductase activity"/>
    <property type="evidence" value="ECO:0007669"/>
    <property type="project" value="UniProtKB-KW"/>
</dbReference>
<proteinExistence type="inferred from homology"/>
<evidence type="ECO:0000256" key="1">
    <source>
        <dbReference type="ARBA" id="ARBA00006484"/>
    </source>
</evidence>
<evidence type="ECO:0000313" key="5">
    <source>
        <dbReference type="Proteomes" id="UP000241118"/>
    </source>
</evidence>